<evidence type="ECO:0000313" key="8">
    <source>
        <dbReference type="Proteomes" id="UP000262073"/>
    </source>
</evidence>
<organism evidence="7 8">
    <name type="scientific">Salinimonas sediminis</name>
    <dbReference type="NCBI Taxonomy" id="2303538"/>
    <lineage>
        <taxon>Bacteria</taxon>
        <taxon>Pseudomonadati</taxon>
        <taxon>Pseudomonadota</taxon>
        <taxon>Gammaproteobacteria</taxon>
        <taxon>Alteromonadales</taxon>
        <taxon>Alteromonadaceae</taxon>
        <taxon>Alteromonas/Salinimonas group</taxon>
        <taxon>Salinimonas</taxon>
    </lineage>
</organism>
<dbReference type="GO" id="GO:0016987">
    <property type="term" value="F:sigma factor activity"/>
    <property type="evidence" value="ECO:0007669"/>
    <property type="project" value="UniProtKB-KW"/>
</dbReference>
<dbReference type="GO" id="GO:0003677">
    <property type="term" value="F:DNA binding"/>
    <property type="evidence" value="ECO:0007669"/>
    <property type="project" value="InterPro"/>
</dbReference>
<protein>
    <submittedName>
        <fullName evidence="7">Sigma-70 family RNA polymerase sigma factor</fullName>
    </submittedName>
</protein>
<evidence type="ECO:0000259" key="6">
    <source>
        <dbReference type="Pfam" id="PF08281"/>
    </source>
</evidence>
<accession>A0A346NIY7</accession>
<dbReference type="AlphaFoldDB" id="A0A346NIY7"/>
<name>A0A346NIY7_9ALTE</name>
<dbReference type="PANTHER" id="PTHR43133:SF63">
    <property type="entry name" value="RNA POLYMERASE SIGMA FACTOR FECI-RELATED"/>
    <property type="match status" value="1"/>
</dbReference>
<proteinExistence type="inferred from homology"/>
<keyword evidence="3" id="KW-0731">Sigma factor</keyword>
<dbReference type="GO" id="GO:0006352">
    <property type="term" value="P:DNA-templated transcription initiation"/>
    <property type="evidence" value="ECO:0007669"/>
    <property type="project" value="InterPro"/>
</dbReference>
<evidence type="ECO:0000256" key="1">
    <source>
        <dbReference type="ARBA" id="ARBA00010641"/>
    </source>
</evidence>
<dbReference type="Pfam" id="PF08281">
    <property type="entry name" value="Sigma70_r4_2"/>
    <property type="match status" value="1"/>
</dbReference>
<dbReference type="InterPro" id="IPR013249">
    <property type="entry name" value="RNA_pol_sigma70_r4_t2"/>
</dbReference>
<dbReference type="Gene3D" id="1.10.10.10">
    <property type="entry name" value="Winged helix-like DNA-binding domain superfamily/Winged helix DNA-binding domain"/>
    <property type="match status" value="1"/>
</dbReference>
<dbReference type="Proteomes" id="UP000262073">
    <property type="component" value="Chromosome"/>
</dbReference>
<evidence type="ECO:0000259" key="5">
    <source>
        <dbReference type="Pfam" id="PF04542"/>
    </source>
</evidence>
<dbReference type="InterPro" id="IPR014284">
    <property type="entry name" value="RNA_pol_sigma-70_dom"/>
</dbReference>
<keyword evidence="8" id="KW-1185">Reference proteome</keyword>
<dbReference type="EMBL" id="CP031769">
    <property type="protein sequence ID" value="AXR05494.1"/>
    <property type="molecule type" value="Genomic_DNA"/>
</dbReference>
<dbReference type="Gene3D" id="1.10.1740.10">
    <property type="match status" value="1"/>
</dbReference>
<evidence type="ECO:0000256" key="3">
    <source>
        <dbReference type="ARBA" id="ARBA00023082"/>
    </source>
</evidence>
<reference evidence="7 8" key="1">
    <citation type="submission" date="2018-08" db="EMBL/GenBank/DDBJ databases">
        <title>Salinimonas sediminis sp. nov., a piezophilic bacterium isolated from a deep-sea sediment sample from the New Britain Trench.</title>
        <authorList>
            <person name="Cao J."/>
        </authorList>
    </citation>
    <scope>NUCLEOTIDE SEQUENCE [LARGE SCALE GENOMIC DNA]</scope>
    <source>
        <strain evidence="7 8">N102</strain>
    </source>
</reference>
<dbReference type="Pfam" id="PF04542">
    <property type="entry name" value="Sigma70_r2"/>
    <property type="match status" value="1"/>
</dbReference>
<dbReference type="InterPro" id="IPR013325">
    <property type="entry name" value="RNA_pol_sigma_r2"/>
</dbReference>
<comment type="similarity">
    <text evidence="1">Belongs to the sigma-70 factor family. ECF subfamily.</text>
</comment>
<feature type="domain" description="RNA polymerase sigma factor 70 region 4 type 2" evidence="6">
    <location>
        <begin position="115"/>
        <end position="162"/>
    </location>
</feature>
<evidence type="ECO:0000313" key="7">
    <source>
        <dbReference type="EMBL" id="AXR05494.1"/>
    </source>
</evidence>
<dbReference type="PANTHER" id="PTHR43133">
    <property type="entry name" value="RNA POLYMERASE ECF-TYPE SIGMA FACTO"/>
    <property type="match status" value="1"/>
</dbReference>
<feature type="domain" description="RNA polymerase sigma-70 region 2" evidence="5">
    <location>
        <begin position="18"/>
        <end position="73"/>
    </location>
</feature>
<dbReference type="InterPro" id="IPR036388">
    <property type="entry name" value="WH-like_DNA-bd_sf"/>
</dbReference>
<dbReference type="SUPFAM" id="SSF88659">
    <property type="entry name" value="Sigma3 and sigma4 domains of RNA polymerase sigma factors"/>
    <property type="match status" value="1"/>
</dbReference>
<dbReference type="KEGG" id="salm:D0Y50_03385"/>
<sequence>MPVNKTIHDAFMATRSGIARMLSRLVPPKEVDDILQDTYVRLCQAKSTDHIREPRSFMYRTARNLAYDHLKRAEVRLVDSDADTEAYQISQLQYDSDEPRQQSASQEEFGHFCDAVKALPMQCRRAFVLKKVYGYSIKEIATELAISEKTVEKHIAQGIKRCTLYMRKVGATTDSAENRGHHG</sequence>
<dbReference type="OrthoDB" id="6689546at2"/>
<keyword evidence="4" id="KW-0804">Transcription</keyword>
<dbReference type="SUPFAM" id="SSF88946">
    <property type="entry name" value="Sigma2 domain of RNA polymerase sigma factors"/>
    <property type="match status" value="1"/>
</dbReference>
<dbReference type="InterPro" id="IPR039425">
    <property type="entry name" value="RNA_pol_sigma-70-like"/>
</dbReference>
<dbReference type="NCBIfam" id="TIGR02937">
    <property type="entry name" value="sigma70-ECF"/>
    <property type="match status" value="1"/>
</dbReference>
<gene>
    <name evidence="7" type="ORF">D0Y50_03385</name>
</gene>
<dbReference type="RefSeq" id="WP_117315498.1">
    <property type="nucleotide sequence ID" value="NZ_CP031769.1"/>
</dbReference>
<dbReference type="InterPro" id="IPR007627">
    <property type="entry name" value="RNA_pol_sigma70_r2"/>
</dbReference>
<keyword evidence="2" id="KW-0805">Transcription regulation</keyword>
<dbReference type="InterPro" id="IPR013324">
    <property type="entry name" value="RNA_pol_sigma_r3/r4-like"/>
</dbReference>
<evidence type="ECO:0000256" key="4">
    <source>
        <dbReference type="ARBA" id="ARBA00023163"/>
    </source>
</evidence>
<evidence type="ECO:0000256" key="2">
    <source>
        <dbReference type="ARBA" id="ARBA00023015"/>
    </source>
</evidence>